<evidence type="ECO:0000313" key="2">
    <source>
        <dbReference type="Proteomes" id="UP000540266"/>
    </source>
</evidence>
<dbReference type="EMBL" id="CP064931">
    <property type="protein sequence ID" value="QPK09994.1"/>
    <property type="molecule type" value="Genomic_DNA"/>
</dbReference>
<name>A0A7X6J0Z2_9HYPH</name>
<dbReference type="Proteomes" id="UP000540266">
    <property type="component" value="Chromosome"/>
</dbReference>
<dbReference type="RefSeq" id="WP_141397933.1">
    <property type="nucleotide sequence ID" value="NZ_CP013522.1"/>
</dbReference>
<organism evidence="1 2">
    <name type="scientific">Rhizobium phaseoli</name>
    <dbReference type="NCBI Taxonomy" id="396"/>
    <lineage>
        <taxon>Bacteria</taxon>
        <taxon>Pseudomonadati</taxon>
        <taxon>Pseudomonadota</taxon>
        <taxon>Alphaproteobacteria</taxon>
        <taxon>Hyphomicrobiales</taxon>
        <taxon>Rhizobiaceae</taxon>
        <taxon>Rhizobium/Agrobacterium group</taxon>
        <taxon>Rhizobium</taxon>
    </lineage>
</organism>
<accession>A0A7X6J0Z2</accession>
<reference evidence="1 2" key="1">
    <citation type="submission" date="2020-11" db="EMBL/GenBank/DDBJ databases">
        <title>Indigenous Rhizobia Nodulating Common beans in Western Kenya.</title>
        <authorList>
            <person name="Wekesa C.S."/>
            <person name="Oelmueller R."/>
            <person name="Furch A.C."/>
        </authorList>
    </citation>
    <scope>NUCLEOTIDE SEQUENCE [LARGE SCALE GENOMIC DNA]</scope>
    <source>
        <strain evidence="2">BS3</strain>
    </source>
</reference>
<evidence type="ECO:0000313" key="1">
    <source>
        <dbReference type="EMBL" id="QPK09994.1"/>
    </source>
</evidence>
<dbReference type="AlphaFoldDB" id="A0A7X6J0Z2"/>
<dbReference type="GeneID" id="45961712"/>
<protein>
    <submittedName>
        <fullName evidence="1">Uncharacterized protein</fullName>
    </submittedName>
</protein>
<sequence>MRGLIFDATASKIGGSGVVNPAAQREKADTAILLFHRVGFDEPMPLWRYRIDQADERIFDEIALEPFKDVNAH</sequence>
<gene>
    <name evidence="1" type="ORF">HER27_005365</name>
</gene>
<proteinExistence type="predicted"/>